<dbReference type="SUPFAM" id="SSF54736">
    <property type="entry name" value="ClpS-like"/>
    <property type="match status" value="1"/>
</dbReference>
<dbReference type="GO" id="GO:0030163">
    <property type="term" value="P:protein catabolic process"/>
    <property type="evidence" value="ECO:0007669"/>
    <property type="project" value="InterPro"/>
</dbReference>
<evidence type="ECO:0000259" key="2">
    <source>
        <dbReference type="Pfam" id="PF02617"/>
    </source>
</evidence>
<dbReference type="RefSeq" id="WP_145344452.1">
    <property type="nucleotide sequence ID" value="NZ_SMLY01000074.1"/>
</dbReference>
<dbReference type="InterPro" id="IPR014719">
    <property type="entry name" value="Ribosomal_bL12_C/ClpS-like"/>
</dbReference>
<dbReference type="EMBL" id="VLLF01000006">
    <property type="protein sequence ID" value="TWI86190.1"/>
    <property type="molecule type" value="Genomic_DNA"/>
</dbReference>
<dbReference type="PANTHER" id="PTHR33473">
    <property type="entry name" value="ATP-DEPENDENT CLP PROTEASE ADAPTER PROTEIN CLPS1, CHLOROPLASTIC"/>
    <property type="match status" value="1"/>
</dbReference>
<dbReference type="InterPro" id="IPR003769">
    <property type="entry name" value="ClpS_core"/>
</dbReference>
<dbReference type="FunFam" id="3.30.1390.10:FF:000002">
    <property type="entry name" value="ATP-dependent Clp protease adapter protein ClpS"/>
    <property type="match status" value="1"/>
</dbReference>
<gene>
    <name evidence="1" type="primary">clpS</name>
    <name evidence="3" type="ORF">JM93_02898</name>
</gene>
<accession>A0A562SZL1</accession>
<dbReference type="Proteomes" id="UP000320593">
    <property type="component" value="Unassembled WGS sequence"/>
</dbReference>
<reference evidence="3 4" key="1">
    <citation type="submission" date="2019-07" db="EMBL/GenBank/DDBJ databases">
        <title>Genomic Encyclopedia of Archaeal and Bacterial Type Strains, Phase II (KMG-II): from individual species to whole genera.</title>
        <authorList>
            <person name="Goeker M."/>
        </authorList>
    </citation>
    <scope>NUCLEOTIDE SEQUENCE [LARGE SCALE GENOMIC DNA]</scope>
    <source>
        <strain evidence="3 4">ATCC BAA-252</strain>
    </source>
</reference>
<comment type="function">
    <text evidence="1">Involved in the modulation of the specificity of the ClpAP-mediated ATP-dependent protein degradation.</text>
</comment>
<dbReference type="Gene3D" id="3.30.1390.10">
    <property type="match status" value="1"/>
</dbReference>
<keyword evidence="3" id="KW-0645">Protease</keyword>
<protein>
    <recommendedName>
        <fullName evidence="1">ATP-dependent Clp protease adapter protein ClpS</fullName>
    </recommendedName>
</protein>
<comment type="caution">
    <text evidence="3">The sequence shown here is derived from an EMBL/GenBank/DDBJ whole genome shotgun (WGS) entry which is preliminary data.</text>
</comment>
<dbReference type="HAMAP" id="MF_00302">
    <property type="entry name" value="ClpS"/>
    <property type="match status" value="1"/>
</dbReference>
<dbReference type="NCBIfam" id="NF009564">
    <property type="entry name" value="PRK13019.1-4"/>
    <property type="match status" value="1"/>
</dbReference>
<keyword evidence="4" id="KW-1185">Reference proteome</keyword>
<evidence type="ECO:0000313" key="3">
    <source>
        <dbReference type="EMBL" id="TWI86190.1"/>
    </source>
</evidence>
<evidence type="ECO:0000313" key="4">
    <source>
        <dbReference type="Proteomes" id="UP000320593"/>
    </source>
</evidence>
<proteinExistence type="inferred from homology"/>
<evidence type="ECO:0000256" key="1">
    <source>
        <dbReference type="HAMAP-Rule" id="MF_00302"/>
    </source>
</evidence>
<dbReference type="GO" id="GO:0006508">
    <property type="term" value="P:proteolysis"/>
    <property type="evidence" value="ECO:0007669"/>
    <property type="project" value="UniProtKB-UniRule"/>
</dbReference>
<dbReference type="GO" id="GO:0008233">
    <property type="term" value="F:peptidase activity"/>
    <property type="evidence" value="ECO:0007669"/>
    <property type="project" value="UniProtKB-KW"/>
</dbReference>
<comment type="subunit">
    <text evidence="1">Binds to the N-terminal domain of the chaperone ClpA.</text>
</comment>
<keyword evidence="3" id="KW-0378">Hydrolase</keyword>
<dbReference type="PANTHER" id="PTHR33473:SF19">
    <property type="entry name" value="ATP-DEPENDENT CLP PROTEASE ADAPTER PROTEIN CLPS"/>
    <property type="match status" value="1"/>
</dbReference>
<name>A0A562SZL1_9HYPH</name>
<organism evidence="3 4">
    <name type="scientific">Roseibium hamelinense</name>
    <dbReference type="NCBI Taxonomy" id="150831"/>
    <lineage>
        <taxon>Bacteria</taxon>
        <taxon>Pseudomonadati</taxon>
        <taxon>Pseudomonadota</taxon>
        <taxon>Alphaproteobacteria</taxon>
        <taxon>Hyphomicrobiales</taxon>
        <taxon>Stappiaceae</taxon>
        <taxon>Roseibium</taxon>
    </lineage>
</organism>
<dbReference type="Pfam" id="PF02617">
    <property type="entry name" value="ClpS"/>
    <property type="match status" value="1"/>
</dbReference>
<dbReference type="AlphaFoldDB" id="A0A562SZL1"/>
<feature type="domain" description="Adaptor protein ClpS core" evidence="2">
    <location>
        <begin position="17"/>
        <end position="96"/>
    </location>
</feature>
<dbReference type="OrthoDB" id="9796121at2"/>
<comment type="similarity">
    <text evidence="1">Belongs to the ClpS family.</text>
</comment>
<dbReference type="InterPro" id="IPR022935">
    <property type="entry name" value="ClpS"/>
</dbReference>
<sequence length="101" mass="11465">MSDSDLKPRLQPRTKVEKPKLYRVILLNDDFTPREFVVLVLKGEFRLDEASAEKVMMTAHQKGACVVSVYPKDVAETKATRAIDAAQRLGYPLQFTVEPEE</sequence>